<evidence type="ECO:0000256" key="1">
    <source>
        <dbReference type="SAM" id="MobiDB-lite"/>
    </source>
</evidence>
<organism evidence="2 3">
    <name type="scientific">Liparis tanakae</name>
    <name type="common">Tanaka's snailfish</name>
    <dbReference type="NCBI Taxonomy" id="230148"/>
    <lineage>
        <taxon>Eukaryota</taxon>
        <taxon>Metazoa</taxon>
        <taxon>Chordata</taxon>
        <taxon>Craniata</taxon>
        <taxon>Vertebrata</taxon>
        <taxon>Euteleostomi</taxon>
        <taxon>Actinopterygii</taxon>
        <taxon>Neopterygii</taxon>
        <taxon>Teleostei</taxon>
        <taxon>Neoteleostei</taxon>
        <taxon>Acanthomorphata</taxon>
        <taxon>Eupercaria</taxon>
        <taxon>Perciformes</taxon>
        <taxon>Cottioidei</taxon>
        <taxon>Cottales</taxon>
        <taxon>Liparidae</taxon>
        <taxon>Liparis</taxon>
    </lineage>
</organism>
<accession>A0A4Z2GLV1</accession>
<reference evidence="2 3" key="1">
    <citation type="submission" date="2019-03" db="EMBL/GenBank/DDBJ databases">
        <title>First draft genome of Liparis tanakae, snailfish: a comprehensive survey of snailfish specific genes.</title>
        <authorList>
            <person name="Kim W."/>
            <person name="Song I."/>
            <person name="Jeong J.-H."/>
            <person name="Kim D."/>
            <person name="Kim S."/>
            <person name="Ryu S."/>
            <person name="Song J.Y."/>
            <person name="Lee S.K."/>
        </authorList>
    </citation>
    <scope>NUCLEOTIDE SEQUENCE [LARGE SCALE GENOMIC DNA]</scope>
    <source>
        <tissue evidence="2">Muscle</tissue>
    </source>
</reference>
<sequence length="141" mass="15419">METMVARCSSERLSMGVVPAPELQPGNTRGAAKSAANRKEQNASSGNPISHNWDTVESSRTGAECDERKRNLKASDGLDPERQFLCGLFDNPSSEECLLSRPSGVVCVRLNESGDAALCRAKAERRGDAARYRNMLYRGDR</sequence>
<comment type="caution">
    <text evidence="2">The sequence shown here is derived from an EMBL/GenBank/DDBJ whole genome shotgun (WGS) entry which is preliminary data.</text>
</comment>
<feature type="region of interest" description="Disordered" evidence="1">
    <location>
        <begin position="1"/>
        <end position="74"/>
    </location>
</feature>
<feature type="compositionally biased region" description="Polar residues" evidence="1">
    <location>
        <begin position="42"/>
        <end position="61"/>
    </location>
</feature>
<dbReference type="EMBL" id="SRLO01000481">
    <property type="protein sequence ID" value="TNN54527.1"/>
    <property type="molecule type" value="Genomic_DNA"/>
</dbReference>
<evidence type="ECO:0000313" key="2">
    <source>
        <dbReference type="EMBL" id="TNN54527.1"/>
    </source>
</evidence>
<name>A0A4Z2GLV1_9TELE</name>
<dbReference type="AlphaFoldDB" id="A0A4Z2GLV1"/>
<dbReference type="Proteomes" id="UP000314294">
    <property type="component" value="Unassembled WGS sequence"/>
</dbReference>
<gene>
    <name evidence="2" type="ORF">EYF80_035230</name>
</gene>
<proteinExistence type="predicted"/>
<protein>
    <submittedName>
        <fullName evidence="2">Uncharacterized protein</fullName>
    </submittedName>
</protein>
<keyword evidence="3" id="KW-1185">Reference proteome</keyword>
<evidence type="ECO:0000313" key="3">
    <source>
        <dbReference type="Proteomes" id="UP000314294"/>
    </source>
</evidence>